<keyword evidence="2" id="KW-1185">Reference proteome</keyword>
<organism evidence="1 2">
    <name type="scientific">Filobasidium floriforme</name>
    <dbReference type="NCBI Taxonomy" id="5210"/>
    <lineage>
        <taxon>Eukaryota</taxon>
        <taxon>Fungi</taxon>
        <taxon>Dikarya</taxon>
        <taxon>Basidiomycota</taxon>
        <taxon>Agaricomycotina</taxon>
        <taxon>Tremellomycetes</taxon>
        <taxon>Filobasidiales</taxon>
        <taxon>Filobasidiaceae</taxon>
        <taxon>Filobasidium</taxon>
    </lineage>
</organism>
<name>A0A8K0JQS6_9TREE</name>
<proteinExistence type="predicted"/>
<evidence type="ECO:0000313" key="1">
    <source>
        <dbReference type="EMBL" id="KAG7566856.1"/>
    </source>
</evidence>
<comment type="caution">
    <text evidence="1">The sequence shown here is derived from an EMBL/GenBank/DDBJ whole genome shotgun (WGS) entry which is preliminary data.</text>
</comment>
<reference evidence="1" key="1">
    <citation type="submission" date="2020-04" db="EMBL/GenBank/DDBJ databases">
        <title>Analysis of mating type loci in Filobasidium floriforme.</title>
        <authorList>
            <person name="Nowrousian M."/>
        </authorList>
    </citation>
    <scope>NUCLEOTIDE SEQUENCE</scope>
    <source>
        <strain evidence="1">CBS 6242</strain>
    </source>
</reference>
<dbReference type="AlphaFoldDB" id="A0A8K0JQS6"/>
<evidence type="ECO:0000313" key="2">
    <source>
        <dbReference type="Proteomes" id="UP000812966"/>
    </source>
</evidence>
<dbReference type="EMBL" id="JABELV010000019">
    <property type="protein sequence ID" value="KAG7566856.1"/>
    <property type="molecule type" value="Genomic_DNA"/>
</dbReference>
<gene>
    <name evidence="1" type="ORF">FFLO_01357</name>
</gene>
<protein>
    <submittedName>
        <fullName evidence="1">Uncharacterized protein</fullName>
    </submittedName>
</protein>
<sequence>MVFDSSGLSASLVGSSKDGNKVNKVIVHPGQSIRGTCSIDKPSGVEKVWVEVVGIQYASAISGGGKTDGLTVLGGIASATLAINQPSRPPTLHTDKTFFRTSQELPLAGGSGNGQYSFEVVVPEEEDEFVDVLGKGWGKSELPPSLYLGRRHLEGGIIGFNRYHVTVNVTRKSFLKRSTKSISLPFFLIPIDPNPHPSLAAIGTLLTPPDVIPEVPSGWIGRGTKEWAFKKGNGLKGFMKGGRAEDEGDGERIVVQISTPDIPSWPSGVSIPYHLTIEYLSSAVNPTTSKPIDLARLDPTLRLLRACKIVVGKDSQFVTEPIKGNDFSVNREGVWVGDRKRVEMGELRCTALPNVSNAGIRMQYDLELDISLPSDSLLGSQSHTFGLFHPKITSNVRRAGAGSGAGGSEDLPAYSQIESWIEEEYWNGVEDISKLKEK</sequence>
<dbReference type="Proteomes" id="UP000812966">
    <property type="component" value="Unassembled WGS sequence"/>
</dbReference>
<accession>A0A8K0JQS6</accession>